<evidence type="ECO:0000256" key="3">
    <source>
        <dbReference type="ARBA" id="ARBA00022448"/>
    </source>
</evidence>
<feature type="region of interest" description="Disordered" evidence="11">
    <location>
        <begin position="1"/>
        <end position="24"/>
    </location>
</feature>
<feature type="transmembrane region" description="Helical" evidence="9">
    <location>
        <begin position="35"/>
        <end position="56"/>
    </location>
</feature>
<evidence type="ECO:0000256" key="10">
    <source>
        <dbReference type="RuleBase" id="RU367050"/>
    </source>
</evidence>
<evidence type="ECO:0000256" key="9">
    <source>
        <dbReference type="RuleBase" id="RU363032"/>
    </source>
</evidence>
<dbReference type="InterPro" id="IPR035906">
    <property type="entry name" value="MetI-like_sf"/>
</dbReference>
<feature type="transmembrane region" description="Helical" evidence="9">
    <location>
        <begin position="89"/>
        <end position="106"/>
    </location>
</feature>
<dbReference type="PANTHER" id="PTHR47314:SF1">
    <property type="entry name" value="MALTOSE_MALTODEXTRIN TRANSPORT SYSTEM PERMEASE PROTEIN MALF"/>
    <property type="match status" value="1"/>
</dbReference>
<keyword evidence="5 10" id="KW-0762">Sugar transport</keyword>
<dbReference type="RefSeq" id="WP_129456741.1">
    <property type="nucleotide sequence ID" value="NZ_JACXYX010000022.1"/>
</dbReference>
<proteinExistence type="inferred from homology"/>
<feature type="transmembrane region" description="Helical" evidence="9">
    <location>
        <begin position="347"/>
        <end position="368"/>
    </location>
</feature>
<dbReference type="AlphaFoldDB" id="A0A4Q2S652"/>
<evidence type="ECO:0000256" key="1">
    <source>
        <dbReference type="ARBA" id="ARBA00004651"/>
    </source>
</evidence>
<comment type="function">
    <text evidence="10">Part of the ABC transporter complex MalEFGK involved in maltose/maltodextrin import. Probably responsible for the translocation of the substrate across the membrane.</text>
</comment>
<dbReference type="InterPro" id="IPR000515">
    <property type="entry name" value="MetI-like"/>
</dbReference>
<evidence type="ECO:0000256" key="11">
    <source>
        <dbReference type="SAM" id="MobiDB-lite"/>
    </source>
</evidence>
<keyword evidence="3 9" id="KW-0813">Transport</keyword>
<evidence type="ECO:0000256" key="4">
    <source>
        <dbReference type="ARBA" id="ARBA00022475"/>
    </source>
</evidence>
<evidence type="ECO:0000256" key="5">
    <source>
        <dbReference type="ARBA" id="ARBA00022597"/>
    </source>
</evidence>
<evidence type="ECO:0000313" key="14">
    <source>
        <dbReference type="Proteomes" id="UP000293291"/>
    </source>
</evidence>
<keyword evidence="6 9" id="KW-0812">Transmembrane</keyword>
<keyword evidence="8 9" id="KW-0472">Membrane</keyword>
<dbReference type="Proteomes" id="UP000293291">
    <property type="component" value="Unassembled WGS sequence"/>
</dbReference>
<dbReference type="Pfam" id="PF00528">
    <property type="entry name" value="BPD_transp_1"/>
    <property type="match status" value="1"/>
</dbReference>
<organism evidence="13 14">
    <name type="scientific">Nocardioides ganghwensis</name>
    <dbReference type="NCBI Taxonomy" id="252230"/>
    <lineage>
        <taxon>Bacteria</taxon>
        <taxon>Bacillati</taxon>
        <taxon>Actinomycetota</taxon>
        <taxon>Actinomycetes</taxon>
        <taxon>Propionibacteriales</taxon>
        <taxon>Nocardioidaceae</taxon>
        <taxon>Nocardioides</taxon>
    </lineage>
</organism>
<dbReference type="GO" id="GO:0015423">
    <property type="term" value="F:ABC-type maltose transporter activity"/>
    <property type="evidence" value="ECO:0007669"/>
    <property type="project" value="TreeGrafter"/>
</dbReference>
<reference evidence="13 14" key="1">
    <citation type="submission" date="2019-01" db="EMBL/GenBank/DDBJ databases">
        <title>Novel species of Nocardioides.</title>
        <authorList>
            <person name="Liu Q."/>
            <person name="Xin Y.-H."/>
        </authorList>
    </citation>
    <scope>NUCLEOTIDE SEQUENCE [LARGE SCALE GENOMIC DNA]</scope>
    <source>
        <strain evidence="13 14">CGMCC 4.6875</strain>
    </source>
</reference>
<keyword evidence="14" id="KW-1185">Reference proteome</keyword>
<dbReference type="GO" id="GO:0042956">
    <property type="term" value="P:maltodextrin transmembrane transport"/>
    <property type="evidence" value="ECO:0007669"/>
    <property type="project" value="TreeGrafter"/>
</dbReference>
<feature type="transmembrane region" description="Helical" evidence="9">
    <location>
        <begin position="448"/>
        <end position="474"/>
    </location>
</feature>
<evidence type="ECO:0000256" key="2">
    <source>
        <dbReference type="ARBA" id="ARBA00009047"/>
    </source>
</evidence>
<dbReference type="Gene3D" id="1.10.3720.10">
    <property type="entry name" value="MetI-like"/>
    <property type="match status" value="1"/>
</dbReference>
<evidence type="ECO:0000256" key="6">
    <source>
        <dbReference type="ARBA" id="ARBA00022692"/>
    </source>
</evidence>
<feature type="transmembrane region" description="Helical" evidence="9">
    <location>
        <begin position="62"/>
        <end position="82"/>
    </location>
</feature>
<feature type="compositionally biased region" description="Basic and acidic residues" evidence="11">
    <location>
        <begin position="1"/>
        <end position="15"/>
    </location>
</feature>
<dbReference type="GO" id="GO:1990060">
    <property type="term" value="C:maltose transport complex"/>
    <property type="evidence" value="ECO:0007669"/>
    <property type="project" value="TreeGrafter"/>
</dbReference>
<keyword evidence="4 10" id="KW-1003">Cell membrane</keyword>
<evidence type="ECO:0000313" key="13">
    <source>
        <dbReference type="EMBL" id="RYB97727.1"/>
    </source>
</evidence>
<dbReference type="InterPro" id="IPR032550">
    <property type="entry name" value="TM_PBP2_N"/>
</dbReference>
<feature type="domain" description="ABC transmembrane type-1" evidence="12">
    <location>
        <begin position="312"/>
        <end position="530"/>
    </location>
</feature>
<feature type="transmembrane region" description="Helical" evidence="9">
    <location>
        <begin position="308"/>
        <end position="335"/>
    </location>
</feature>
<dbReference type="PANTHER" id="PTHR47314">
    <property type="entry name" value="MALTOSE/MALTODEXTRIN TRANSPORT SYSTEM PERMEASE PROTEIN MALF"/>
    <property type="match status" value="1"/>
</dbReference>
<evidence type="ECO:0000256" key="7">
    <source>
        <dbReference type="ARBA" id="ARBA00022989"/>
    </source>
</evidence>
<evidence type="ECO:0000256" key="8">
    <source>
        <dbReference type="ARBA" id="ARBA00023136"/>
    </source>
</evidence>
<comment type="subcellular location">
    <subcellularLocation>
        <location evidence="1 9">Cell membrane</location>
        <topology evidence="1 9">Multi-pass membrane protein</topology>
    </subcellularLocation>
</comment>
<dbReference type="Pfam" id="PF16296">
    <property type="entry name" value="TM_PBP2_N"/>
    <property type="match status" value="1"/>
</dbReference>
<name>A0A4Q2S652_9ACTN</name>
<gene>
    <name evidence="13" type="ORF">EUA07_18895</name>
</gene>
<dbReference type="CDD" id="cd06261">
    <property type="entry name" value="TM_PBP2"/>
    <property type="match status" value="1"/>
</dbReference>
<sequence length="541" mass="58378">MADLRDTIDNQKDPDADGGSRFGFTKPGRDGIPALLVKVLFLGVVIGTAIALTPALVGERSWTFLVGIWVVTVILVATYATGRALPAKYLVPGTLMLALFVVYPIFLTAQTSFTNYGDGTRNDKQTTVDRIVGSSVVRSDDSPQYNLTIATDGDPESGPFTYFLVPQSDPETVFEGTEDGLEEDPDGVTVDNGRVTAIEGFTVLDIRQVSAAADALDEIAVPTDNGNFIVRDGTSEAFEGAPTLVYDEDADTITDTTTDTVYTAEQQGDREFFVDDEGQRLSDQSWTANVGWRNYERIFTDSRISSSFFGIFVWTVVFATFSVIGTFLLGLFFAISLNDSRVRGQKIYRALLILPYAIPGFISLLLWSSFYNEDFGLINDITGLDINWFGGATTAKIAVLLTNLWMGFPYMFLVSTGALQAIPDELKEAATIDGAGGFAGFRRITLPLLLVTVAPLLVATFAFNFNNFGAIFLLTGGGPFTPDNPTAGGTDILISYTYRLAFGAGGVQIGFAAAVSVVLFVVTGLIAALQFRATRSLEDVN</sequence>
<keyword evidence="7 9" id="KW-1133">Transmembrane helix</keyword>
<dbReference type="OrthoDB" id="9804439at2"/>
<comment type="caution">
    <text evidence="13">The sequence shown here is derived from an EMBL/GenBank/DDBJ whole genome shotgun (WGS) entry which is preliminary data.</text>
</comment>
<dbReference type="Gene3D" id="1.20.58.370">
    <property type="entry name" value="MalF N-terminal region-like"/>
    <property type="match status" value="1"/>
</dbReference>
<evidence type="ECO:0000259" key="12">
    <source>
        <dbReference type="PROSITE" id="PS50928"/>
    </source>
</evidence>
<dbReference type="PROSITE" id="PS50928">
    <property type="entry name" value="ABC_TM1"/>
    <property type="match status" value="1"/>
</dbReference>
<accession>A0A4Q2S652</accession>
<dbReference type="SUPFAM" id="SSF161098">
    <property type="entry name" value="MetI-like"/>
    <property type="match status" value="1"/>
</dbReference>
<feature type="transmembrane region" description="Helical" evidence="9">
    <location>
        <begin position="509"/>
        <end position="529"/>
    </location>
</feature>
<dbReference type="EMBL" id="SDWU01000026">
    <property type="protein sequence ID" value="RYB97727.1"/>
    <property type="molecule type" value="Genomic_DNA"/>
</dbReference>
<comment type="similarity">
    <text evidence="2 10">Belongs to the binding-protein-dependent transport system permease family. MalFG subfamily.</text>
</comment>
<dbReference type="SUPFAM" id="SSF160964">
    <property type="entry name" value="MalF N-terminal region-like"/>
    <property type="match status" value="1"/>
</dbReference>
<protein>
    <recommendedName>
        <fullName evidence="10">Maltose/maltodextrin transport system permease protein</fullName>
    </recommendedName>
</protein>
<dbReference type="InterPro" id="IPR035277">
    <property type="entry name" value="MalF_N"/>
</dbReference>